<dbReference type="OMA" id="YLDQMVG"/>
<dbReference type="Gramene" id="KZM90727">
    <property type="protein sequence ID" value="KZM90727"/>
    <property type="gene ID" value="DCAR_021908"/>
</dbReference>
<keyword evidence="2" id="KW-0808">Transferase</keyword>
<reference evidence="4" key="1">
    <citation type="journal article" date="2016" name="Nat. Genet.">
        <title>A high-quality carrot genome assembly provides new insights into carotenoid accumulation and asterid genome evolution.</title>
        <authorList>
            <person name="Iorizzo M."/>
            <person name="Ellison S."/>
            <person name="Senalik D."/>
            <person name="Zeng P."/>
            <person name="Satapoomin P."/>
            <person name="Huang J."/>
            <person name="Bowman M."/>
            <person name="Iovene M."/>
            <person name="Sanseverino W."/>
            <person name="Cavagnaro P."/>
            <person name="Yildiz M."/>
            <person name="Macko-Podgorni A."/>
            <person name="Moranska E."/>
            <person name="Grzebelus E."/>
            <person name="Grzebelus D."/>
            <person name="Ashrafi H."/>
            <person name="Zheng Z."/>
            <person name="Cheng S."/>
            <person name="Spooner D."/>
            <person name="Van Deynze A."/>
            <person name="Simon P."/>
        </authorList>
    </citation>
    <scope>NUCLEOTIDE SEQUENCE</scope>
    <source>
        <tissue evidence="4">Leaf</tissue>
    </source>
</reference>
<dbReference type="KEGG" id="dcr:108226089"/>
<dbReference type="InterPro" id="IPR023213">
    <property type="entry name" value="CAT-like_dom_sf"/>
</dbReference>
<keyword evidence="5" id="KW-1185">Reference proteome</keyword>
<evidence type="ECO:0000256" key="2">
    <source>
        <dbReference type="ARBA" id="ARBA00022679"/>
    </source>
</evidence>
<dbReference type="PANTHER" id="PTHR31623:SF118">
    <property type="entry name" value="BAHD ACYLTRANSFERASE"/>
    <property type="match status" value="1"/>
</dbReference>
<dbReference type="OrthoDB" id="444127at2759"/>
<dbReference type="Gene3D" id="3.30.559.10">
    <property type="entry name" value="Chloramphenicol acetyltransferase-like domain"/>
    <property type="match status" value="2"/>
</dbReference>
<dbReference type="Proteomes" id="UP000077755">
    <property type="component" value="Chromosome 6"/>
</dbReference>
<evidence type="ECO:0000256" key="1">
    <source>
        <dbReference type="ARBA" id="ARBA00009861"/>
    </source>
</evidence>
<evidence type="ECO:0000256" key="3">
    <source>
        <dbReference type="ARBA" id="ARBA00023315"/>
    </source>
</evidence>
<name>A0A164VR29_DAUCS</name>
<evidence type="ECO:0000313" key="4">
    <source>
        <dbReference type="EMBL" id="WOH04862.1"/>
    </source>
</evidence>
<keyword evidence="3" id="KW-0012">Acyltransferase</keyword>
<proteinExistence type="inferred from homology"/>
<organism evidence="4 5">
    <name type="scientific">Daucus carota subsp. sativus</name>
    <name type="common">Carrot</name>
    <dbReference type="NCBI Taxonomy" id="79200"/>
    <lineage>
        <taxon>Eukaryota</taxon>
        <taxon>Viridiplantae</taxon>
        <taxon>Streptophyta</taxon>
        <taxon>Embryophyta</taxon>
        <taxon>Tracheophyta</taxon>
        <taxon>Spermatophyta</taxon>
        <taxon>Magnoliopsida</taxon>
        <taxon>eudicotyledons</taxon>
        <taxon>Gunneridae</taxon>
        <taxon>Pentapetalae</taxon>
        <taxon>asterids</taxon>
        <taxon>campanulids</taxon>
        <taxon>Apiales</taxon>
        <taxon>Apiaceae</taxon>
        <taxon>Apioideae</taxon>
        <taxon>Scandiceae</taxon>
        <taxon>Daucinae</taxon>
        <taxon>Daucus</taxon>
        <taxon>Daucus sect. Daucus</taxon>
    </lineage>
</organism>
<comment type="similarity">
    <text evidence="1">Belongs to the plant acyltransferase family.</text>
</comment>
<dbReference type="PANTHER" id="PTHR31623">
    <property type="entry name" value="F21J9.9"/>
    <property type="match status" value="1"/>
</dbReference>
<dbReference type="EMBL" id="CP093348">
    <property type="protein sequence ID" value="WOH04862.1"/>
    <property type="molecule type" value="Genomic_DNA"/>
</dbReference>
<sequence length="441" mass="49408">MTIIKEVISCSIIKPASPTPLRLQKYELLVHDRMTPDFYIPAIYFYPSPEQNPEWNPEQKVSGLLKRSLSKALSKYYPFAGRLSASGSFVNCNDEGVPFVEARIACKLSEMVGNTPDRDEEKGFGVLFPPGAVWEEVFCSRLMLVQLNRFSCGGIALAVSLSHRIADGVTILSFLSYWAALLRNCNDEGKVGHLEPCFVQEVLPDDSLRGNGSVVIQFSAPKKNWTTREVVFHNSKIAQLKAYQVMQDRKRGIMDDQNYTRNELVTALLYRCSVAAAAAADSGICPRTVLLQPVNMRSLIEPPLPQTSVGNLFVFNHTSTSTLEETRFNSLVAKLRKGKMQLRGIRSLHGKDKLPLMDKYAEMKCTKHYSISSLCNFPLYDEMDFGWGRPVKAIIVDTPLVNSFMMMDTPSKDGINAIIALEDEDMKYFLADKELLAYASV</sequence>
<dbReference type="AlphaFoldDB" id="A0A164VR29"/>
<evidence type="ECO:0000313" key="5">
    <source>
        <dbReference type="Proteomes" id="UP000077755"/>
    </source>
</evidence>
<protein>
    <submittedName>
        <fullName evidence="4">Uncharacterized protein</fullName>
    </submittedName>
</protein>
<dbReference type="GO" id="GO:0016746">
    <property type="term" value="F:acyltransferase activity"/>
    <property type="evidence" value="ECO:0007669"/>
    <property type="project" value="UniProtKB-KW"/>
</dbReference>
<gene>
    <name evidence="4" type="ORF">DCAR_0624274</name>
</gene>
<dbReference type="Pfam" id="PF02458">
    <property type="entry name" value="Transferase"/>
    <property type="match status" value="1"/>
</dbReference>
<reference evidence="4" key="2">
    <citation type="submission" date="2022-03" db="EMBL/GenBank/DDBJ databases">
        <title>Draft title - Genomic analysis of global carrot germplasm unveils the trajectory of domestication and the origin of high carotenoid orange carrot.</title>
        <authorList>
            <person name="Iorizzo M."/>
            <person name="Ellison S."/>
            <person name="Senalik D."/>
            <person name="Macko-Podgorni A."/>
            <person name="Grzebelus D."/>
            <person name="Bostan H."/>
            <person name="Rolling W."/>
            <person name="Curaba J."/>
            <person name="Simon P."/>
        </authorList>
    </citation>
    <scope>NUCLEOTIDE SEQUENCE</scope>
    <source>
        <tissue evidence="4">Leaf</tissue>
    </source>
</reference>
<accession>A0A164VR29</accession>